<dbReference type="Proteomes" id="UP000325440">
    <property type="component" value="Unassembled WGS sequence"/>
</dbReference>
<reference evidence="1 2" key="1">
    <citation type="submission" date="2019-08" db="EMBL/GenBank/DDBJ databases">
        <authorList>
            <person name="Alioto T."/>
            <person name="Alioto T."/>
            <person name="Gomez Garrido J."/>
        </authorList>
    </citation>
    <scope>NUCLEOTIDE SEQUENCE [LARGE SCALE GENOMIC DNA]</scope>
</reference>
<dbReference type="AlphaFoldDB" id="A0A5E4MIX6"/>
<gene>
    <name evidence="1" type="ORF">CINCED_3A009906</name>
</gene>
<accession>A0A5E4MIX6</accession>
<dbReference type="EMBL" id="CABPRJ010000950">
    <property type="protein sequence ID" value="VVC31502.1"/>
    <property type="molecule type" value="Genomic_DNA"/>
</dbReference>
<organism evidence="1 2">
    <name type="scientific">Cinara cedri</name>
    <dbReference type="NCBI Taxonomy" id="506608"/>
    <lineage>
        <taxon>Eukaryota</taxon>
        <taxon>Metazoa</taxon>
        <taxon>Ecdysozoa</taxon>
        <taxon>Arthropoda</taxon>
        <taxon>Hexapoda</taxon>
        <taxon>Insecta</taxon>
        <taxon>Pterygota</taxon>
        <taxon>Neoptera</taxon>
        <taxon>Paraneoptera</taxon>
        <taxon>Hemiptera</taxon>
        <taxon>Sternorrhyncha</taxon>
        <taxon>Aphidomorpha</taxon>
        <taxon>Aphidoidea</taxon>
        <taxon>Aphididae</taxon>
        <taxon>Lachninae</taxon>
        <taxon>Cinara</taxon>
    </lineage>
</organism>
<sequence>MTDHGFSALFVPNQGIVLTWINRVSRTLVTYVGSQVSKINDVTNFKQWRHVSTLDNSADFISRSITVKRLTDSEEPLSGAVFQLDTLTTRTAWVQRFISKLRMKIAGKKFSKESEVHSLNSWSSFLTIGELQRGKETWYKISQQSAFQQKLNDIGKH</sequence>
<dbReference type="OrthoDB" id="8058662at2759"/>
<keyword evidence="2" id="KW-1185">Reference proteome</keyword>
<evidence type="ECO:0000313" key="1">
    <source>
        <dbReference type="EMBL" id="VVC31502.1"/>
    </source>
</evidence>
<protein>
    <submittedName>
        <fullName evidence="1">Uncharacterized protein</fullName>
    </submittedName>
</protein>
<evidence type="ECO:0000313" key="2">
    <source>
        <dbReference type="Proteomes" id="UP000325440"/>
    </source>
</evidence>
<name>A0A5E4MIX6_9HEMI</name>
<proteinExistence type="predicted"/>